<proteinExistence type="predicted"/>
<reference evidence="1" key="1">
    <citation type="submission" date="2022-07" db="EMBL/GenBank/DDBJ databases">
        <title>Genome Sequence of Physisporinus lineatus.</title>
        <authorList>
            <person name="Buettner E."/>
        </authorList>
    </citation>
    <scope>NUCLEOTIDE SEQUENCE</scope>
    <source>
        <strain evidence="1">VT162</strain>
    </source>
</reference>
<dbReference type="EMBL" id="JANAWD010000073">
    <property type="protein sequence ID" value="KAJ3488142.1"/>
    <property type="molecule type" value="Genomic_DNA"/>
</dbReference>
<comment type="caution">
    <text evidence="1">The sequence shown here is derived from an EMBL/GenBank/DDBJ whole genome shotgun (WGS) entry which is preliminary data.</text>
</comment>
<dbReference type="AlphaFoldDB" id="A0AAD5V7J0"/>
<evidence type="ECO:0000313" key="1">
    <source>
        <dbReference type="EMBL" id="KAJ3488142.1"/>
    </source>
</evidence>
<gene>
    <name evidence="1" type="ORF">NLI96_g3044</name>
</gene>
<dbReference type="SUPFAM" id="SSF52047">
    <property type="entry name" value="RNI-like"/>
    <property type="match status" value="1"/>
</dbReference>
<dbReference type="Proteomes" id="UP001212997">
    <property type="component" value="Unassembled WGS sequence"/>
</dbReference>
<organism evidence="1 2">
    <name type="scientific">Meripilus lineatus</name>
    <dbReference type="NCBI Taxonomy" id="2056292"/>
    <lineage>
        <taxon>Eukaryota</taxon>
        <taxon>Fungi</taxon>
        <taxon>Dikarya</taxon>
        <taxon>Basidiomycota</taxon>
        <taxon>Agaricomycotina</taxon>
        <taxon>Agaricomycetes</taxon>
        <taxon>Polyporales</taxon>
        <taxon>Meripilaceae</taxon>
        <taxon>Meripilus</taxon>
    </lineage>
</organism>
<evidence type="ECO:0000313" key="2">
    <source>
        <dbReference type="Proteomes" id="UP001212997"/>
    </source>
</evidence>
<keyword evidence="2" id="KW-1185">Reference proteome</keyword>
<name>A0AAD5V7J0_9APHY</name>
<accession>A0AAD5V7J0</accession>
<sequence length="420" mass="47802">MFAASTTDRFRFLRSLTIWETQDSSFSDDEDYRTQLKILRILSRSTHLEKVALWNVESLLDDFPGARYLRTDVSQAALQEQGRSDFRDVVDHLGRLKALFTILDGIDPPVSLFATILQFRDILHTISAGYPCLDAIDAGIQFHHIDRLDIGPFALSVPSSCFSASTIFRLLPNLKYLAFPDDSFDGDQMYTLQRDIGRRHEEHMMEAARDGVADKVLEEFDGCADDLYRGAYICRINKLVLHYLDDMSTPWLLPLLIHVQPSILSLEFRFCDSGPATIGMIASILQELSSCNTLQHLTLICNAENTENGVILNVLERLPEMLRLTSITEFNFAYSFALTAQEDVAFFNHVMVDWEDVATQIILAVPSIISMEFDSRWDAEGFTKIFRIPKNLINRARQNFQDEAAATSDVRSNVRSRNHL</sequence>
<protein>
    <submittedName>
        <fullName evidence="1">Uncharacterized protein</fullName>
    </submittedName>
</protein>